<keyword evidence="2" id="KW-0503">Monooxygenase</keyword>
<evidence type="ECO:0000313" key="3">
    <source>
        <dbReference type="Proteomes" id="UP000046373"/>
    </source>
</evidence>
<dbReference type="GO" id="GO:0050660">
    <property type="term" value="F:flavin adenine dinucleotide binding"/>
    <property type="evidence" value="ECO:0007669"/>
    <property type="project" value="TreeGrafter"/>
</dbReference>
<dbReference type="EMBL" id="CCNB01000003">
    <property type="protein sequence ID" value="CDX17302.1"/>
    <property type="molecule type" value="Genomic_DNA"/>
</dbReference>
<protein>
    <submittedName>
        <fullName evidence="2">Putative Monooxygenase</fullName>
    </submittedName>
</protein>
<dbReference type="Gene3D" id="3.50.50.60">
    <property type="entry name" value="FAD/NAD(P)-binding domain"/>
    <property type="match status" value="2"/>
</dbReference>
<dbReference type="PANTHER" id="PTHR43539:SF78">
    <property type="entry name" value="FLAVIN-CONTAINING MONOOXYGENASE"/>
    <property type="match status" value="1"/>
</dbReference>
<organism evidence="2 3">
    <name type="scientific">Mesorhizobium plurifarium</name>
    <dbReference type="NCBI Taxonomy" id="69974"/>
    <lineage>
        <taxon>Bacteria</taxon>
        <taxon>Pseudomonadati</taxon>
        <taxon>Pseudomonadota</taxon>
        <taxon>Alphaproteobacteria</taxon>
        <taxon>Hyphomicrobiales</taxon>
        <taxon>Phyllobacteriaceae</taxon>
        <taxon>Mesorhizobium</taxon>
    </lineage>
</organism>
<dbReference type="PANTHER" id="PTHR43539">
    <property type="entry name" value="FLAVIN-BINDING MONOOXYGENASE-LIKE PROTEIN (AFU_ORTHOLOGUE AFUA_4G09220)"/>
    <property type="match status" value="1"/>
</dbReference>
<sequence>MRRSDVVIIGAGQAGLALSHCLGQAGIDHAVLERGRIGERWRSQSWRSLRLLTPNWLNALPGSPYGGGDPDGFMGKGAFVESLERYAWQWHAPVETNVEVTSAKRTGDGFALRTSAGDWSARAVVVSTGHCDRPVIPFSAETLRGPLSIHASQYRSPGELPGGGVLVVGASSSGVQIADELARAGRRVVLSVGKHTRLPRTWRGQDIFFWLRAMGLMAQRPEDLANPEAARRQPSLQLAGRPDRADVDLATLQALGVELTGRVRRAGDRAIGFAGDLGQRVAAAEAKQARLLDQIDRFAGVATPYRPEPVALPSTCVERVSLTDGSIRSIIWATGYARSFDWLEPLALGADGELAHQGGVTSVPGLYALGFRFLRKRDSNFIGGVGADAEAIAAEISRYLDCNGRRAA</sequence>
<dbReference type="Proteomes" id="UP000046373">
    <property type="component" value="Unassembled WGS sequence"/>
</dbReference>
<evidence type="ECO:0000256" key="1">
    <source>
        <dbReference type="ARBA" id="ARBA00023002"/>
    </source>
</evidence>
<dbReference type="PRINTS" id="PR00411">
    <property type="entry name" value="PNDRDTASEI"/>
</dbReference>
<keyword evidence="1" id="KW-0560">Oxidoreductase</keyword>
<proteinExistence type="predicted"/>
<dbReference type="GO" id="GO:0004497">
    <property type="term" value="F:monooxygenase activity"/>
    <property type="evidence" value="ECO:0007669"/>
    <property type="project" value="UniProtKB-KW"/>
</dbReference>
<gene>
    <name evidence="2" type="ORF">MPLDJ20_110103</name>
</gene>
<dbReference type="AlphaFoldDB" id="A0A090DSZ7"/>
<dbReference type="Pfam" id="PF13738">
    <property type="entry name" value="Pyr_redox_3"/>
    <property type="match status" value="1"/>
</dbReference>
<name>A0A090DSZ7_MESPL</name>
<dbReference type="InterPro" id="IPR050982">
    <property type="entry name" value="Auxin_biosynth/cation_transpt"/>
</dbReference>
<accession>A0A090DSZ7</accession>
<dbReference type="InterPro" id="IPR036188">
    <property type="entry name" value="FAD/NAD-bd_sf"/>
</dbReference>
<dbReference type="GeneID" id="31887766"/>
<reference evidence="2 3" key="1">
    <citation type="submission" date="2014-08" db="EMBL/GenBank/DDBJ databases">
        <authorList>
            <person name="Moulin Lionel"/>
        </authorList>
    </citation>
    <scope>NUCLEOTIDE SEQUENCE [LARGE SCALE GENOMIC DNA]</scope>
</reference>
<dbReference type="SUPFAM" id="SSF51905">
    <property type="entry name" value="FAD/NAD(P)-binding domain"/>
    <property type="match status" value="2"/>
</dbReference>
<evidence type="ECO:0000313" key="2">
    <source>
        <dbReference type="EMBL" id="CDX17302.1"/>
    </source>
</evidence>